<keyword evidence="2" id="KW-1185">Reference proteome</keyword>
<organism evidence="1 2">
    <name type="scientific">Plantactinospora veratri</name>
    <dbReference type="NCBI Taxonomy" id="1436122"/>
    <lineage>
        <taxon>Bacteria</taxon>
        <taxon>Bacillati</taxon>
        <taxon>Actinomycetota</taxon>
        <taxon>Actinomycetes</taxon>
        <taxon>Micromonosporales</taxon>
        <taxon>Micromonosporaceae</taxon>
        <taxon>Plantactinospora</taxon>
    </lineage>
</organism>
<dbReference type="RefSeq" id="WP_331211360.1">
    <property type="nucleotide sequence ID" value="NZ_JAZGQL010000033.1"/>
</dbReference>
<comment type="caution">
    <text evidence="1">The sequence shown here is derived from an EMBL/GenBank/DDBJ whole genome shotgun (WGS) entry which is preliminary data.</text>
</comment>
<dbReference type="Proteomes" id="UP001339911">
    <property type="component" value="Unassembled WGS sequence"/>
</dbReference>
<sequence length="94" mass="10614">MTTLPAVPDLAAGTVLQLRQEDWRYGGHPLRLRVEQVRHDISHYYQDEWVWIVGERLDRDGGTQGRIEALVRVAALIGPVQPAEPARDMSGRLS</sequence>
<dbReference type="EMBL" id="JAZGQL010000033">
    <property type="protein sequence ID" value="MEE6311376.1"/>
    <property type="molecule type" value="Genomic_DNA"/>
</dbReference>
<evidence type="ECO:0000313" key="1">
    <source>
        <dbReference type="EMBL" id="MEE6311376.1"/>
    </source>
</evidence>
<accession>A0ABU7SN38</accession>
<evidence type="ECO:0000313" key="2">
    <source>
        <dbReference type="Proteomes" id="UP001339911"/>
    </source>
</evidence>
<name>A0ABU7SN38_9ACTN</name>
<gene>
    <name evidence="1" type="ORF">V1634_31575</name>
</gene>
<protein>
    <recommendedName>
        <fullName evidence="3">DUF3850 domain-containing protein</fullName>
    </recommendedName>
</protein>
<proteinExistence type="predicted"/>
<reference evidence="1 2" key="1">
    <citation type="submission" date="2024-01" db="EMBL/GenBank/DDBJ databases">
        <title>Genome insights into Plantactinospora veratri sp. nov.</title>
        <authorList>
            <person name="Wang L."/>
        </authorList>
    </citation>
    <scope>NUCLEOTIDE SEQUENCE [LARGE SCALE GENOMIC DNA]</scope>
    <source>
        <strain evidence="1 2">NEAU-FHS4</strain>
    </source>
</reference>
<evidence type="ECO:0008006" key="3">
    <source>
        <dbReference type="Google" id="ProtNLM"/>
    </source>
</evidence>